<dbReference type="AlphaFoldDB" id="A0A0A9DML1"/>
<organism evidence="1">
    <name type="scientific">Arundo donax</name>
    <name type="common">Giant reed</name>
    <name type="synonym">Donax arundinaceus</name>
    <dbReference type="NCBI Taxonomy" id="35708"/>
    <lineage>
        <taxon>Eukaryota</taxon>
        <taxon>Viridiplantae</taxon>
        <taxon>Streptophyta</taxon>
        <taxon>Embryophyta</taxon>
        <taxon>Tracheophyta</taxon>
        <taxon>Spermatophyta</taxon>
        <taxon>Magnoliopsida</taxon>
        <taxon>Liliopsida</taxon>
        <taxon>Poales</taxon>
        <taxon>Poaceae</taxon>
        <taxon>PACMAD clade</taxon>
        <taxon>Arundinoideae</taxon>
        <taxon>Arundineae</taxon>
        <taxon>Arundo</taxon>
    </lineage>
</organism>
<accession>A0A0A9DML1</accession>
<reference evidence="1" key="2">
    <citation type="journal article" date="2015" name="Data Brief">
        <title>Shoot transcriptome of the giant reed, Arundo donax.</title>
        <authorList>
            <person name="Barrero R.A."/>
            <person name="Guerrero F.D."/>
            <person name="Moolhuijzen P."/>
            <person name="Goolsby J.A."/>
            <person name="Tidwell J."/>
            <person name="Bellgard S.E."/>
            <person name="Bellgard M.I."/>
        </authorList>
    </citation>
    <scope>NUCLEOTIDE SEQUENCE</scope>
    <source>
        <tissue evidence="1">Shoot tissue taken approximately 20 cm above the soil surface</tissue>
    </source>
</reference>
<name>A0A0A9DML1_ARUDO</name>
<evidence type="ECO:0000313" key="1">
    <source>
        <dbReference type="EMBL" id="JAD89824.1"/>
    </source>
</evidence>
<reference evidence="1" key="1">
    <citation type="submission" date="2014-09" db="EMBL/GenBank/DDBJ databases">
        <authorList>
            <person name="Magalhaes I.L.F."/>
            <person name="Oliveira U."/>
            <person name="Santos F.R."/>
            <person name="Vidigal T.H.D.A."/>
            <person name="Brescovit A.D."/>
            <person name="Santos A.J."/>
        </authorList>
    </citation>
    <scope>NUCLEOTIDE SEQUENCE</scope>
    <source>
        <tissue evidence="1">Shoot tissue taken approximately 20 cm above the soil surface</tissue>
    </source>
</reference>
<protein>
    <submittedName>
        <fullName evidence="1">Uncharacterized protein</fullName>
    </submittedName>
</protein>
<dbReference type="EMBL" id="GBRH01208071">
    <property type="protein sequence ID" value="JAD89824.1"/>
    <property type="molecule type" value="Transcribed_RNA"/>
</dbReference>
<dbReference type="PROSITE" id="PS51257">
    <property type="entry name" value="PROKAR_LIPOPROTEIN"/>
    <property type="match status" value="1"/>
</dbReference>
<sequence length="31" mass="2884">MRGSCGTCLGLGFAGCGGGGGGGGRHWRGCV</sequence>
<proteinExistence type="predicted"/>